<dbReference type="EMBL" id="QMIE01000052">
    <property type="protein sequence ID" value="TVM13073.1"/>
    <property type="molecule type" value="Genomic_DNA"/>
</dbReference>
<dbReference type="InterPro" id="IPR002104">
    <property type="entry name" value="Integrase_catalytic"/>
</dbReference>
<dbReference type="SUPFAM" id="SSF56349">
    <property type="entry name" value="DNA breaking-rejoining enzymes"/>
    <property type="match status" value="1"/>
</dbReference>
<evidence type="ECO:0000259" key="2">
    <source>
        <dbReference type="PROSITE" id="PS51898"/>
    </source>
</evidence>
<keyword evidence="1" id="KW-0233">DNA recombination</keyword>
<dbReference type="Proteomes" id="UP000448292">
    <property type="component" value="Unassembled WGS sequence"/>
</dbReference>
<dbReference type="InterPro" id="IPR013762">
    <property type="entry name" value="Integrase-like_cat_sf"/>
</dbReference>
<dbReference type="Gene3D" id="1.10.443.10">
    <property type="entry name" value="Intergrase catalytic core"/>
    <property type="match status" value="1"/>
</dbReference>
<evidence type="ECO:0000313" key="3">
    <source>
        <dbReference type="EMBL" id="TVM13073.1"/>
    </source>
</evidence>
<dbReference type="GO" id="GO:0015074">
    <property type="term" value="P:DNA integration"/>
    <property type="evidence" value="ECO:0007669"/>
    <property type="project" value="InterPro"/>
</dbReference>
<gene>
    <name evidence="3" type="ORF">DPQ33_18395</name>
</gene>
<dbReference type="Pfam" id="PF00589">
    <property type="entry name" value="Phage_integrase"/>
    <property type="match status" value="1"/>
</dbReference>
<dbReference type="PROSITE" id="PS51898">
    <property type="entry name" value="TYR_RECOMBINASE"/>
    <property type="match status" value="1"/>
</dbReference>
<evidence type="ECO:0000313" key="4">
    <source>
        <dbReference type="Proteomes" id="UP000448292"/>
    </source>
</evidence>
<dbReference type="GO" id="GO:0003677">
    <property type="term" value="F:DNA binding"/>
    <property type="evidence" value="ECO:0007669"/>
    <property type="project" value="InterPro"/>
</dbReference>
<reference evidence="3 4" key="1">
    <citation type="submission" date="2018-06" db="EMBL/GenBank/DDBJ databases">
        <title>Complete genome of Desulfovibrio indonesiensis P37SLT.</title>
        <authorList>
            <person name="Crispim J.S."/>
            <person name="Vidigal P.M.P."/>
            <person name="Silva L.C.F."/>
            <person name="Laguardia C.N."/>
            <person name="Araujo L.C."/>
            <person name="Dias R.S."/>
            <person name="Sousa M.P."/>
            <person name="Paula S.O."/>
            <person name="Silva C."/>
        </authorList>
    </citation>
    <scope>NUCLEOTIDE SEQUENCE [LARGE SCALE GENOMIC DNA]</scope>
    <source>
        <strain evidence="3 4">P37SLT</strain>
    </source>
</reference>
<dbReference type="OrthoDB" id="9789256at2"/>
<name>A0A7M3MAA5_9BACT</name>
<dbReference type="InterPro" id="IPR011010">
    <property type="entry name" value="DNA_brk_join_enz"/>
</dbReference>
<protein>
    <submittedName>
        <fullName evidence="3">Site-specific integrase</fullName>
    </submittedName>
</protein>
<dbReference type="GO" id="GO:0006310">
    <property type="term" value="P:DNA recombination"/>
    <property type="evidence" value="ECO:0007669"/>
    <property type="project" value="UniProtKB-KW"/>
</dbReference>
<sequence>ASWLVQRGIDLYTVKELLGHSTISQTERYAHLAPDTFTRAVQVLEEEQPKSQGKILSMGGDE</sequence>
<comment type="caution">
    <text evidence="3">The sequence shown here is derived from an EMBL/GenBank/DDBJ whole genome shotgun (WGS) entry which is preliminary data.</text>
</comment>
<dbReference type="AlphaFoldDB" id="A0A7M3MAA5"/>
<evidence type="ECO:0000256" key="1">
    <source>
        <dbReference type="ARBA" id="ARBA00023172"/>
    </source>
</evidence>
<organism evidence="3 4">
    <name type="scientific">Oceanidesulfovibrio indonesiensis</name>
    <dbReference type="NCBI Taxonomy" id="54767"/>
    <lineage>
        <taxon>Bacteria</taxon>
        <taxon>Pseudomonadati</taxon>
        <taxon>Thermodesulfobacteriota</taxon>
        <taxon>Desulfovibrionia</taxon>
        <taxon>Desulfovibrionales</taxon>
        <taxon>Desulfovibrionaceae</taxon>
        <taxon>Oceanidesulfovibrio</taxon>
    </lineage>
</organism>
<feature type="domain" description="Tyr recombinase" evidence="2">
    <location>
        <begin position="1"/>
        <end position="42"/>
    </location>
</feature>
<proteinExistence type="predicted"/>
<keyword evidence="4" id="KW-1185">Reference proteome</keyword>
<feature type="non-terminal residue" evidence="3">
    <location>
        <position position="1"/>
    </location>
</feature>
<accession>A0A7M3MAA5</accession>
<dbReference type="RefSeq" id="WP_144304666.1">
    <property type="nucleotide sequence ID" value="NZ_QMIE01000052.1"/>
</dbReference>